<organism evidence="1 2">
    <name type="scientific">Araneus ventricosus</name>
    <name type="common">Orbweaver spider</name>
    <name type="synonym">Epeira ventricosa</name>
    <dbReference type="NCBI Taxonomy" id="182803"/>
    <lineage>
        <taxon>Eukaryota</taxon>
        <taxon>Metazoa</taxon>
        <taxon>Ecdysozoa</taxon>
        <taxon>Arthropoda</taxon>
        <taxon>Chelicerata</taxon>
        <taxon>Arachnida</taxon>
        <taxon>Araneae</taxon>
        <taxon>Araneomorphae</taxon>
        <taxon>Entelegynae</taxon>
        <taxon>Araneoidea</taxon>
        <taxon>Araneidae</taxon>
        <taxon>Araneus</taxon>
    </lineage>
</organism>
<sequence length="84" mass="10214">MWRHHRLRHACGIYMRDYPVFLVMSSPKPKELEIYTMFSFTEAYFLREAILKENIELAKKIRPIEKRAPIRKRTPYESERGNLD</sequence>
<evidence type="ECO:0000313" key="1">
    <source>
        <dbReference type="EMBL" id="GBL74950.1"/>
    </source>
</evidence>
<dbReference type="AlphaFoldDB" id="A0A4Y2A5J0"/>
<keyword evidence="2" id="KW-1185">Reference proteome</keyword>
<gene>
    <name evidence="1" type="ORF">AVEN_243767_1</name>
</gene>
<comment type="caution">
    <text evidence="1">The sequence shown here is derived from an EMBL/GenBank/DDBJ whole genome shotgun (WGS) entry which is preliminary data.</text>
</comment>
<proteinExistence type="predicted"/>
<evidence type="ECO:0000313" key="2">
    <source>
        <dbReference type="Proteomes" id="UP000499080"/>
    </source>
</evidence>
<accession>A0A4Y2A5J0</accession>
<protein>
    <submittedName>
        <fullName evidence="1">Uncharacterized protein</fullName>
    </submittedName>
</protein>
<dbReference type="EMBL" id="BGPR01000006">
    <property type="protein sequence ID" value="GBL74950.1"/>
    <property type="molecule type" value="Genomic_DNA"/>
</dbReference>
<name>A0A4Y2A5J0_ARAVE</name>
<reference evidence="1 2" key="1">
    <citation type="journal article" date="2019" name="Sci. Rep.">
        <title>Orb-weaving spider Araneus ventricosus genome elucidates the spidroin gene catalogue.</title>
        <authorList>
            <person name="Kono N."/>
            <person name="Nakamura H."/>
            <person name="Ohtoshi R."/>
            <person name="Moran D.A.P."/>
            <person name="Shinohara A."/>
            <person name="Yoshida Y."/>
            <person name="Fujiwara M."/>
            <person name="Mori M."/>
            <person name="Tomita M."/>
            <person name="Arakawa K."/>
        </authorList>
    </citation>
    <scope>NUCLEOTIDE SEQUENCE [LARGE SCALE GENOMIC DNA]</scope>
</reference>
<dbReference type="Proteomes" id="UP000499080">
    <property type="component" value="Unassembled WGS sequence"/>
</dbReference>